<comment type="function">
    <text evidence="8">Catalyzes the stereoinversion of LL-2,6-diaminopimelate (L,L-DAP) to meso-diaminopimelate (meso-DAP), a precursor of L-lysine and an essential component of the bacterial peptidoglycan.</text>
</comment>
<reference evidence="10 11" key="1">
    <citation type="submission" date="2020-08" db="EMBL/GenBank/DDBJ databases">
        <title>Sequencing the genomes of 1000 actinobacteria strains.</title>
        <authorList>
            <person name="Klenk H.-P."/>
        </authorList>
    </citation>
    <scope>NUCLEOTIDE SEQUENCE [LARGE SCALE GENOMIC DNA]</scope>
    <source>
        <strain evidence="10 11">DSM 22826</strain>
    </source>
</reference>
<sequence length="320" mass="33033">MNKAVLRGQVSTIDPVEVLSGLSGLAFAKAHATGNDFVLLADPRNDFDPSPEQVAAICDRHRGVGGDGLIRAVPSSAIEEGRDLLLGDPSAYWFMDYRNADGSLSEMCGNGVRAFVHFLVTEGFVELPAGASLSIATRAGIKTVTRSVNGYAVGMGPWAFAFPAEALANDRDSVVDAEGLKAPLPGLSIDMGNPHTVVTVATAGQLAGLGLVRSPRVDPLPAAGTNVEFVLRAEPLVHDGIGEISMRVHERGVGETLSCGTGACAAALATRHWAGDAGIGEWNVAVPGGVVKVRFTVDSAGDEQVELSGPAVMTGRGVLA</sequence>
<evidence type="ECO:0000256" key="7">
    <source>
        <dbReference type="ARBA" id="ARBA00051712"/>
    </source>
</evidence>
<comment type="caution">
    <text evidence="10">The sequence shown here is derived from an EMBL/GenBank/DDBJ whole genome shotgun (WGS) entry which is preliminary data.</text>
</comment>
<dbReference type="EC" id="5.1.1.7" evidence="3 8"/>
<dbReference type="PANTHER" id="PTHR31689:SF0">
    <property type="entry name" value="DIAMINOPIMELATE EPIMERASE"/>
    <property type="match status" value="1"/>
</dbReference>
<keyword evidence="4 8" id="KW-0028">Amino-acid biosynthesis</keyword>
<dbReference type="RefSeq" id="WP_183511402.1">
    <property type="nucleotide sequence ID" value="NZ_BAABGK010000002.1"/>
</dbReference>
<feature type="binding site" evidence="8">
    <location>
        <position position="99"/>
    </location>
    <ligand>
        <name>substrate</name>
    </ligand>
</feature>
<feature type="binding site" evidence="8">
    <location>
        <position position="35"/>
    </location>
    <ligand>
        <name>substrate</name>
    </ligand>
</feature>
<comment type="subcellular location">
    <subcellularLocation>
        <location evidence="8">Cytoplasm</location>
    </subcellularLocation>
</comment>
<comment type="catalytic activity">
    <reaction evidence="7 8">
        <text>(2S,6S)-2,6-diaminopimelate = meso-2,6-diaminopimelate</text>
        <dbReference type="Rhea" id="RHEA:15393"/>
        <dbReference type="ChEBI" id="CHEBI:57609"/>
        <dbReference type="ChEBI" id="CHEBI:57791"/>
        <dbReference type="EC" id="5.1.1.7"/>
    </reaction>
</comment>
<feature type="active site" description="Proton donor" evidence="8">
    <location>
        <position position="108"/>
    </location>
</feature>
<keyword evidence="6 8" id="KW-0413">Isomerase</keyword>
<dbReference type="HAMAP" id="MF_00197">
    <property type="entry name" value="DAP_epimerase"/>
    <property type="match status" value="1"/>
</dbReference>
<dbReference type="AlphaFoldDB" id="A0A839QJ20"/>
<dbReference type="PANTHER" id="PTHR31689">
    <property type="entry name" value="DIAMINOPIMELATE EPIMERASE, CHLOROPLASTIC"/>
    <property type="match status" value="1"/>
</dbReference>
<dbReference type="Gene3D" id="3.10.310.10">
    <property type="entry name" value="Diaminopimelate Epimerase, Chain A, domain 1"/>
    <property type="match status" value="2"/>
</dbReference>
<keyword evidence="11" id="KW-1185">Reference proteome</keyword>
<dbReference type="GO" id="GO:0009089">
    <property type="term" value="P:lysine biosynthetic process via diaminopimelate"/>
    <property type="evidence" value="ECO:0007669"/>
    <property type="project" value="UniProtKB-UniRule"/>
</dbReference>
<comment type="pathway">
    <text evidence="1 8">Amino-acid biosynthesis; L-lysine biosynthesis via DAP pathway; DL-2,6-diaminopimelate from LL-2,6-diaminopimelate: step 1/1.</text>
</comment>
<evidence type="ECO:0000256" key="3">
    <source>
        <dbReference type="ARBA" id="ARBA00013080"/>
    </source>
</evidence>
<evidence type="ECO:0000313" key="11">
    <source>
        <dbReference type="Proteomes" id="UP000523000"/>
    </source>
</evidence>
<evidence type="ECO:0000256" key="2">
    <source>
        <dbReference type="ARBA" id="ARBA00010219"/>
    </source>
</evidence>
<evidence type="ECO:0000313" key="10">
    <source>
        <dbReference type="EMBL" id="MBB2996189.1"/>
    </source>
</evidence>
<feature type="binding site" evidence="8">
    <location>
        <begin position="250"/>
        <end position="251"/>
    </location>
    <ligand>
        <name>substrate</name>
    </ligand>
</feature>
<evidence type="ECO:0000256" key="5">
    <source>
        <dbReference type="ARBA" id="ARBA00023154"/>
    </source>
</evidence>
<feature type="site" description="Could be important to modulate the pK values of the two catalytic cysteine residues" evidence="8">
    <location>
        <position position="195"/>
    </location>
</feature>
<accession>A0A839QJ20</accession>
<evidence type="ECO:0000256" key="1">
    <source>
        <dbReference type="ARBA" id="ARBA00005196"/>
    </source>
</evidence>
<dbReference type="Proteomes" id="UP000523000">
    <property type="component" value="Unassembled WGS sequence"/>
</dbReference>
<evidence type="ECO:0000256" key="4">
    <source>
        <dbReference type="ARBA" id="ARBA00022605"/>
    </source>
</evidence>
<feature type="active site" evidence="9">
    <location>
        <position position="108"/>
    </location>
</feature>
<feature type="site" description="Could be important to modulate the pK values of the two catalytic cysteine residues" evidence="8">
    <location>
        <position position="250"/>
    </location>
</feature>
<dbReference type="InterPro" id="IPR001653">
    <property type="entry name" value="DAP_epimerase_DapF"/>
</dbReference>
<comment type="caution">
    <text evidence="8">Lacks conserved residue(s) required for the propagation of feature annotation.</text>
</comment>
<keyword evidence="5 8" id="KW-0457">Lysine biosynthesis</keyword>
<comment type="subunit">
    <text evidence="8">Homodimer.</text>
</comment>
<feature type="binding site" evidence="8">
    <location>
        <begin position="109"/>
        <end position="110"/>
    </location>
    <ligand>
        <name>substrate</name>
    </ligand>
</feature>
<feature type="binding site" evidence="8">
    <location>
        <position position="226"/>
    </location>
    <ligand>
        <name>substrate</name>
    </ligand>
</feature>
<organism evidence="10 11">
    <name type="scientific">Paeniglutamicibacter cryotolerans</name>
    <dbReference type="NCBI Taxonomy" id="670079"/>
    <lineage>
        <taxon>Bacteria</taxon>
        <taxon>Bacillati</taxon>
        <taxon>Actinomycetota</taxon>
        <taxon>Actinomycetes</taxon>
        <taxon>Micrococcales</taxon>
        <taxon>Micrococcaceae</taxon>
        <taxon>Paeniglutamicibacter</taxon>
    </lineage>
</organism>
<protein>
    <recommendedName>
        <fullName evidence="3 8">Diaminopimelate epimerase</fullName>
        <shortName evidence="8">DAP epimerase</shortName>
        <ecNumber evidence="3 8">5.1.1.7</ecNumber>
    </recommendedName>
    <alternativeName>
        <fullName evidence="8">PLP-independent amino acid racemase</fullName>
    </alternativeName>
</protein>
<keyword evidence="8" id="KW-0963">Cytoplasm</keyword>
<dbReference type="NCBIfam" id="TIGR00652">
    <property type="entry name" value="DapF"/>
    <property type="match status" value="1"/>
</dbReference>
<dbReference type="PROSITE" id="PS01326">
    <property type="entry name" value="DAP_EPIMERASE"/>
    <property type="match status" value="1"/>
</dbReference>
<dbReference type="SUPFAM" id="SSF54506">
    <property type="entry name" value="Diaminopimelate epimerase-like"/>
    <property type="match status" value="1"/>
</dbReference>
<proteinExistence type="inferred from homology"/>
<dbReference type="EMBL" id="JACHVS010000001">
    <property type="protein sequence ID" value="MBB2996189.1"/>
    <property type="molecule type" value="Genomic_DNA"/>
</dbReference>
<comment type="similarity">
    <text evidence="2 8">Belongs to the diaminopimelate epimerase family.</text>
</comment>
<dbReference type="InterPro" id="IPR018510">
    <property type="entry name" value="DAP_epimerase_AS"/>
</dbReference>
<dbReference type="UniPathway" id="UPA00034">
    <property type="reaction ID" value="UER00025"/>
</dbReference>
<gene>
    <name evidence="8" type="primary">dapF</name>
    <name evidence="10" type="ORF">E9229_002380</name>
</gene>
<feature type="binding site" evidence="8">
    <location>
        <begin position="260"/>
        <end position="261"/>
    </location>
    <ligand>
        <name>substrate</name>
    </ligand>
</feature>
<dbReference type="Pfam" id="PF01678">
    <property type="entry name" value="DAP_epimerase"/>
    <property type="match status" value="2"/>
</dbReference>
<evidence type="ECO:0000256" key="6">
    <source>
        <dbReference type="ARBA" id="ARBA00023235"/>
    </source>
</evidence>
<dbReference type="GO" id="GO:0005829">
    <property type="term" value="C:cytosol"/>
    <property type="evidence" value="ECO:0007669"/>
    <property type="project" value="TreeGrafter"/>
</dbReference>
<name>A0A839QJ20_9MICC</name>
<feature type="binding site" evidence="8">
    <location>
        <position position="193"/>
    </location>
    <ligand>
        <name>substrate</name>
    </ligand>
</feature>
<evidence type="ECO:0000256" key="9">
    <source>
        <dbReference type="PROSITE-ProRule" id="PRU10125"/>
    </source>
</evidence>
<dbReference type="GO" id="GO:0008837">
    <property type="term" value="F:diaminopimelate epimerase activity"/>
    <property type="evidence" value="ECO:0007669"/>
    <property type="project" value="UniProtKB-UniRule"/>
</dbReference>
<feature type="active site" description="Proton acceptor" evidence="8">
    <location>
        <position position="259"/>
    </location>
</feature>
<evidence type="ECO:0000256" key="8">
    <source>
        <dbReference type="HAMAP-Rule" id="MF_00197"/>
    </source>
</evidence>